<comment type="catalytic activity">
    <reaction evidence="1">
        <text>ATP + protein L-histidine = ADP + protein N-phospho-L-histidine.</text>
        <dbReference type="EC" id="2.7.13.3"/>
    </reaction>
</comment>
<dbReference type="GO" id="GO:0005737">
    <property type="term" value="C:cytoplasm"/>
    <property type="evidence" value="ECO:0007669"/>
    <property type="project" value="UniProtKB-ARBA"/>
</dbReference>
<evidence type="ECO:0000256" key="14">
    <source>
        <dbReference type="SAM" id="Phobius"/>
    </source>
</evidence>
<evidence type="ECO:0000256" key="1">
    <source>
        <dbReference type="ARBA" id="ARBA00000085"/>
    </source>
</evidence>
<dbReference type="InterPro" id="IPR014729">
    <property type="entry name" value="Rossmann-like_a/b/a_fold"/>
</dbReference>
<dbReference type="CDD" id="cd00082">
    <property type="entry name" value="HisKA"/>
    <property type="match status" value="1"/>
</dbReference>
<evidence type="ECO:0000259" key="15">
    <source>
        <dbReference type="PROSITE" id="PS50109"/>
    </source>
</evidence>
<evidence type="ECO:0000313" key="16">
    <source>
        <dbReference type="EMBL" id="RRS03866.1"/>
    </source>
</evidence>
<dbReference type="PROSITE" id="PS50109">
    <property type="entry name" value="HIS_KIN"/>
    <property type="match status" value="1"/>
</dbReference>
<evidence type="ECO:0000256" key="10">
    <source>
        <dbReference type="ARBA" id="ARBA00022989"/>
    </source>
</evidence>
<comment type="subcellular location">
    <subcellularLocation>
        <location evidence="2">Membrane</location>
        <topology evidence="2">Multi-pass membrane protein</topology>
    </subcellularLocation>
</comment>
<evidence type="ECO:0000256" key="6">
    <source>
        <dbReference type="ARBA" id="ARBA00022692"/>
    </source>
</evidence>
<keyword evidence="8 16" id="KW-0418">Kinase</keyword>
<dbReference type="PRINTS" id="PR00344">
    <property type="entry name" value="BCTRLSENSOR"/>
</dbReference>
<dbReference type="OrthoDB" id="9806130at2"/>
<name>A0A426VAC3_9BURK</name>
<dbReference type="Gene3D" id="3.40.50.300">
    <property type="entry name" value="P-loop containing nucleotide triphosphate hydrolases"/>
    <property type="match status" value="1"/>
</dbReference>
<dbReference type="Gene3D" id="3.30.450.40">
    <property type="match status" value="1"/>
</dbReference>
<dbReference type="CDD" id="cd00075">
    <property type="entry name" value="HATPase"/>
    <property type="match status" value="1"/>
</dbReference>
<dbReference type="PANTHER" id="PTHR45569:SF1">
    <property type="entry name" value="SENSOR PROTEIN KDPD"/>
    <property type="match status" value="1"/>
</dbReference>
<keyword evidence="17" id="KW-1185">Reference proteome</keyword>
<keyword evidence="5" id="KW-0808">Transferase</keyword>
<keyword evidence="9" id="KW-0067">ATP-binding</keyword>
<dbReference type="InterPro" id="IPR003852">
    <property type="entry name" value="Sig_transdc_His_kinase_KdpD_N"/>
</dbReference>
<evidence type="ECO:0000256" key="5">
    <source>
        <dbReference type="ARBA" id="ARBA00022679"/>
    </source>
</evidence>
<dbReference type="SUPFAM" id="SSF55781">
    <property type="entry name" value="GAF domain-like"/>
    <property type="match status" value="1"/>
</dbReference>
<dbReference type="GO" id="GO:0005524">
    <property type="term" value="F:ATP binding"/>
    <property type="evidence" value="ECO:0007669"/>
    <property type="project" value="UniProtKB-KW"/>
</dbReference>
<evidence type="ECO:0000256" key="8">
    <source>
        <dbReference type="ARBA" id="ARBA00022777"/>
    </source>
</evidence>
<evidence type="ECO:0000256" key="7">
    <source>
        <dbReference type="ARBA" id="ARBA00022741"/>
    </source>
</evidence>
<dbReference type="InterPro" id="IPR003661">
    <property type="entry name" value="HisK_dim/P_dom"/>
</dbReference>
<dbReference type="InterPro" id="IPR003594">
    <property type="entry name" value="HATPase_dom"/>
</dbReference>
<keyword evidence="12 14" id="KW-0472">Membrane</keyword>
<dbReference type="GO" id="GO:0000155">
    <property type="term" value="F:phosphorelay sensor kinase activity"/>
    <property type="evidence" value="ECO:0007669"/>
    <property type="project" value="InterPro"/>
</dbReference>
<dbReference type="InterPro" id="IPR052023">
    <property type="entry name" value="Histidine_kinase_KdpD"/>
</dbReference>
<dbReference type="Pfam" id="PF13492">
    <property type="entry name" value="GAF_3"/>
    <property type="match status" value="1"/>
</dbReference>
<evidence type="ECO:0000256" key="9">
    <source>
        <dbReference type="ARBA" id="ARBA00022840"/>
    </source>
</evidence>
<evidence type="ECO:0000256" key="12">
    <source>
        <dbReference type="ARBA" id="ARBA00023136"/>
    </source>
</evidence>
<dbReference type="Proteomes" id="UP000269265">
    <property type="component" value="Unassembled WGS sequence"/>
</dbReference>
<accession>A0A426VAC3</accession>
<proteinExistence type="predicted"/>
<dbReference type="Pfam" id="PF02518">
    <property type="entry name" value="HATPase_c"/>
    <property type="match status" value="1"/>
</dbReference>
<dbReference type="InterPro" id="IPR036097">
    <property type="entry name" value="HisK_dim/P_sf"/>
</dbReference>
<dbReference type="InterPro" id="IPR027417">
    <property type="entry name" value="P-loop_NTPase"/>
</dbReference>
<keyword evidence="4" id="KW-0597">Phosphoprotein</keyword>
<dbReference type="Gene3D" id="1.10.287.130">
    <property type="match status" value="1"/>
</dbReference>
<dbReference type="InterPro" id="IPR003018">
    <property type="entry name" value="GAF"/>
</dbReference>
<dbReference type="AlphaFoldDB" id="A0A426VAC3"/>
<dbReference type="SMART" id="SM00388">
    <property type="entry name" value="HisKA"/>
    <property type="match status" value="1"/>
</dbReference>
<feature type="transmembrane region" description="Helical" evidence="14">
    <location>
        <begin position="497"/>
        <end position="513"/>
    </location>
</feature>
<sequence length="973" mass="105747">MGRYLRRSHRLCRHLGHELRPHARTALALGLPHRAGHHRQHLRRAVLALPPRRVAVNDSPRPDPDALLAQVQQDEADAHRGRLKIFFGANAGVGKTYAMLSAARAARAQGTDVLIGVVETHGRAETQALLGAPDNDTEGPLPLLAPRPVAYRDRTLPEFDLDTALARRPALILIDELAHSNVPGSRHPKRWQDVQELLDAGIDVWTTMNVQHLESLNDVVGGITGIRVWETVPDKVFDEADEVVLVDLSPDDLLQRLKEGKVYLPQQAQQAARHFFRKGNLIALRELALRRTADRVDEDMLQYRQRRAVQPVWGVRESLLACVGPGEHGDKTVRATARLAARLDVPWHAVYVETPALQRLPEQARQRVLRSLKLAQDLGATTATLTGQEASGPIVRYARQHNLSRVVIGRRDGQRRPAWARLTRMWRRPLAQRIGALGSELDLMEIALPATPSRGVPAARHEPGHQPVDWRGYLTATALCGLTAAGSSVLLMDVFEPANIVMLFLLTVVIVAMRHGRGPAVLAAVLSVSAFDFLFVHPRFSFAVGDFQYLLTLAVMLIVALLIGQMTAGVTFQARVAQRREDRMRSLYEMSRDLSGALMTEQVAEIAARFLKAEFGARSALLVAGEDGSGGPGSERLGAAIASTPAPELDAAVAQWSYAKAEPAGHGTDTLTASPVLYLPLAAPMRLRGVLAVQPEDPGRLAVPEQRRLLDTCASLLAISLERIHYIEVARASTVQMESERLRNSLLAAVSHDLRTPLASVQGLAESLLNARPPLPEPAAGTAAALHEAALRIHALVTNLLDMARLQAGAVQLDLQWQPLEEVVGSAIKASRPVLGERPVRVSLPDGLPFVHIDAVLIERVLVNLLENATKYTPAGTPIEIGASAEAEHIALWVDDHGPGLPRGREEALFNKFERGHKESATPGVGLGLAICRAIVQAHGGTIAGLTREGGGARFVIRIPRGQPPAIEDPATP</sequence>
<dbReference type="Gene3D" id="3.30.565.10">
    <property type="entry name" value="Histidine kinase-like ATPase, C-terminal domain"/>
    <property type="match status" value="1"/>
</dbReference>
<dbReference type="Gene3D" id="3.40.50.620">
    <property type="entry name" value="HUPs"/>
    <property type="match status" value="1"/>
</dbReference>
<feature type="transmembrane region" description="Helical" evidence="14">
    <location>
        <begin position="549"/>
        <end position="574"/>
    </location>
</feature>
<dbReference type="FunFam" id="3.40.50.300:FF:000483">
    <property type="entry name" value="Sensor histidine kinase KdpD"/>
    <property type="match status" value="1"/>
</dbReference>
<dbReference type="Gene3D" id="1.20.120.620">
    <property type="entry name" value="Backbone structure of the membrane domain of e. Coli histidine kinase receptor kdpd"/>
    <property type="match status" value="1"/>
</dbReference>
<dbReference type="SUPFAM" id="SSF55874">
    <property type="entry name" value="ATPase domain of HSP90 chaperone/DNA topoisomerase II/histidine kinase"/>
    <property type="match status" value="1"/>
</dbReference>
<organism evidence="16 17">
    <name type="scientific">Aquabacterium soli</name>
    <dbReference type="NCBI Taxonomy" id="2493092"/>
    <lineage>
        <taxon>Bacteria</taxon>
        <taxon>Pseudomonadati</taxon>
        <taxon>Pseudomonadota</taxon>
        <taxon>Betaproteobacteria</taxon>
        <taxon>Burkholderiales</taxon>
        <taxon>Aquabacterium</taxon>
    </lineage>
</organism>
<evidence type="ECO:0000256" key="11">
    <source>
        <dbReference type="ARBA" id="ARBA00023012"/>
    </source>
</evidence>
<dbReference type="Pfam" id="PF00512">
    <property type="entry name" value="HisKA"/>
    <property type="match status" value="1"/>
</dbReference>
<feature type="domain" description="Histidine kinase" evidence="15">
    <location>
        <begin position="749"/>
        <end position="963"/>
    </location>
</feature>
<comment type="caution">
    <text evidence="16">The sequence shown here is derived from an EMBL/GenBank/DDBJ whole genome shotgun (WGS) entry which is preliminary data.</text>
</comment>
<dbReference type="Pfam" id="PF13493">
    <property type="entry name" value="DUF4118"/>
    <property type="match status" value="1"/>
</dbReference>
<dbReference type="InterPro" id="IPR038318">
    <property type="entry name" value="KdpD_sf"/>
</dbReference>
<evidence type="ECO:0000256" key="3">
    <source>
        <dbReference type="ARBA" id="ARBA00012438"/>
    </source>
</evidence>
<comment type="function">
    <text evidence="13">Member of the two-component regulatory system KdpD/KdpE involved in the regulation of the kdp operon. KdpD may function as a membrane-associated protein kinase that phosphorylates KdpE in response to environmental signals.</text>
</comment>
<dbReference type="EMBL" id="RSED01000009">
    <property type="protein sequence ID" value="RRS03866.1"/>
    <property type="molecule type" value="Genomic_DNA"/>
</dbReference>
<dbReference type="EC" id="2.7.13.3" evidence="3"/>
<protein>
    <recommendedName>
        <fullName evidence="3">histidine kinase</fullName>
        <ecNumber evidence="3">2.7.13.3</ecNumber>
    </recommendedName>
</protein>
<dbReference type="InterPro" id="IPR005467">
    <property type="entry name" value="His_kinase_dom"/>
</dbReference>
<dbReference type="Pfam" id="PF02702">
    <property type="entry name" value="KdpD"/>
    <property type="match status" value="1"/>
</dbReference>
<dbReference type="InterPro" id="IPR004358">
    <property type="entry name" value="Sig_transdc_His_kin-like_C"/>
</dbReference>
<dbReference type="InterPro" id="IPR036890">
    <property type="entry name" value="HATPase_C_sf"/>
</dbReference>
<dbReference type="SMART" id="SM00387">
    <property type="entry name" value="HATPase_c"/>
    <property type="match status" value="1"/>
</dbReference>
<evidence type="ECO:0000313" key="17">
    <source>
        <dbReference type="Proteomes" id="UP000269265"/>
    </source>
</evidence>
<reference evidence="16 17" key="1">
    <citation type="submission" date="2018-12" db="EMBL/GenBank/DDBJ databases">
        <title>The whole draft genome of Aquabacterium sp. SJQ9.</title>
        <authorList>
            <person name="Sun L."/>
            <person name="Gao X."/>
            <person name="Chen W."/>
            <person name="Huang K."/>
        </authorList>
    </citation>
    <scope>NUCLEOTIDE SEQUENCE [LARGE SCALE GENOMIC DNA]</scope>
    <source>
        <strain evidence="16 17">SJQ9</strain>
    </source>
</reference>
<feature type="transmembrane region" description="Helical" evidence="14">
    <location>
        <begin position="520"/>
        <end position="537"/>
    </location>
</feature>
<keyword evidence="7" id="KW-0547">Nucleotide-binding</keyword>
<dbReference type="GO" id="GO:0005886">
    <property type="term" value="C:plasma membrane"/>
    <property type="evidence" value="ECO:0007669"/>
    <property type="project" value="TreeGrafter"/>
</dbReference>
<dbReference type="SUPFAM" id="SSF47384">
    <property type="entry name" value="Homodimeric domain of signal transducing histidine kinase"/>
    <property type="match status" value="1"/>
</dbReference>
<dbReference type="GO" id="GO:0042802">
    <property type="term" value="F:identical protein binding"/>
    <property type="evidence" value="ECO:0007669"/>
    <property type="project" value="UniProtKB-ARBA"/>
</dbReference>
<evidence type="ECO:0000256" key="13">
    <source>
        <dbReference type="ARBA" id="ARBA00057300"/>
    </source>
</evidence>
<evidence type="ECO:0000256" key="4">
    <source>
        <dbReference type="ARBA" id="ARBA00022553"/>
    </source>
</evidence>
<keyword evidence="6 14" id="KW-0812">Transmembrane</keyword>
<dbReference type="PANTHER" id="PTHR45569">
    <property type="entry name" value="SENSOR PROTEIN KDPD"/>
    <property type="match status" value="1"/>
</dbReference>
<dbReference type="FunFam" id="3.30.565.10:FF:000042">
    <property type="entry name" value="Two-component sensor histidine kinase KdpD"/>
    <property type="match status" value="1"/>
</dbReference>
<dbReference type="SUPFAM" id="SSF52402">
    <property type="entry name" value="Adenine nucleotide alpha hydrolases-like"/>
    <property type="match status" value="1"/>
</dbReference>
<evidence type="ECO:0000256" key="2">
    <source>
        <dbReference type="ARBA" id="ARBA00004141"/>
    </source>
</evidence>
<dbReference type="InterPro" id="IPR029016">
    <property type="entry name" value="GAF-like_dom_sf"/>
</dbReference>
<keyword evidence="10 14" id="KW-1133">Transmembrane helix</keyword>
<dbReference type="InterPro" id="IPR025201">
    <property type="entry name" value="KdpD_TM"/>
</dbReference>
<gene>
    <name evidence="16" type="primary">kdbD</name>
    <name evidence="16" type="ORF">EIP75_12980</name>
</gene>
<dbReference type="NCBIfam" id="NF007793">
    <property type="entry name" value="PRK10490.1"/>
    <property type="match status" value="1"/>
</dbReference>
<keyword evidence="11" id="KW-0902">Two-component regulatory system</keyword>